<keyword evidence="8" id="KW-1185">Reference proteome</keyword>
<accession>A0A853AZ80</accession>
<protein>
    <submittedName>
        <fullName evidence="7">O-antigen/teichoic acid export membrane protein</fullName>
    </submittedName>
</protein>
<dbReference type="AlphaFoldDB" id="A0A853AZ80"/>
<feature type="transmembrane region" description="Helical" evidence="6">
    <location>
        <begin position="366"/>
        <end position="386"/>
    </location>
</feature>
<evidence type="ECO:0000256" key="2">
    <source>
        <dbReference type="ARBA" id="ARBA00022475"/>
    </source>
</evidence>
<evidence type="ECO:0000313" key="7">
    <source>
        <dbReference type="EMBL" id="NYI87935.1"/>
    </source>
</evidence>
<evidence type="ECO:0000256" key="5">
    <source>
        <dbReference type="ARBA" id="ARBA00023136"/>
    </source>
</evidence>
<comment type="subcellular location">
    <subcellularLocation>
        <location evidence="1">Cell membrane</location>
        <topology evidence="1">Multi-pass membrane protein</topology>
    </subcellularLocation>
</comment>
<dbReference type="CDD" id="cd13126">
    <property type="entry name" value="MATE_like_11"/>
    <property type="match status" value="1"/>
</dbReference>
<sequence>MTPRRSTPQRSGLRAMAGRLSWGLGDQAVSSMTNFVVGIYVARELGVTAFGIFSLAWVTYGVMLNVSRGLATDPLMVRFSGVDAAAWRPAVARSSSTALAVGAAAGLVSVLSGIVAGGSVGPAFIALGVILPALLLQDSWRFAFFASGEGRKAFVNDLLWGVAMIPAMVLADLHGSVVAFLLAWGGAAAVAALYGYRQTGLRPGVAGVRRWLHDQRDLGPRYLVENVSNSGGSQIRMYGLGAIAGVAAVGTVRGGELLLGPFLAVLMGLAFVAVPEAARVVRRNVRRLTTFCLVLGGSQALGALLWGGALLVLLNDRLGEWVLGDVWHTAQAMIIPATLSVFNASLIGGAASGLRALGAAKRSMRCQLIASALYVVGGLSGAAIGGAVGSGWGVACATFAGAFVWWSQLHVAVREYVPEEARTP</sequence>
<keyword evidence="4 6" id="KW-1133">Transmembrane helix</keyword>
<feature type="transmembrane region" description="Helical" evidence="6">
    <location>
        <begin position="47"/>
        <end position="66"/>
    </location>
</feature>
<evidence type="ECO:0000313" key="8">
    <source>
        <dbReference type="Proteomes" id="UP000549616"/>
    </source>
</evidence>
<evidence type="ECO:0000256" key="3">
    <source>
        <dbReference type="ARBA" id="ARBA00022692"/>
    </source>
</evidence>
<feature type="transmembrane region" description="Helical" evidence="6">
    <location>
        <begin position="258"/>
        <end position="278"/>
    </location>
</feature>
<reference evidence="7 8" key="1">
    <citation type="submission" date="2020-07" db="EMBL/GenBank/DDBJ databases">
        <title>Sequencing the genomes of 1000 actinobacteria strains.</title>
        <authorList>
            <person name="Klenk H.-P."/>
        </authorList>
    </citation>
    <scope>NUCLEOTIDE SEQUENCE [LARGE SCALE GENOMIC DNA]</scope>
    <source>
        <strain evidence="7 8">DSM 104006</strain>
    </source>
</reference>
<evidence type="ECO:0000256" key="4">
    <source>
        <dbReference type="ARBA" id="ARBA00022989"/>
    </source>
</evidence>
<dbReference type="PANTHER" id="PTHR30250:SF26">
    <property type="entry name" value="PSMA PROTEIN"/>
    <property type="match status" value="1"/>
</dbReference>
<proteinExistence type="predicted"/>
<dbReference type="GO" id="GO:0005886">
    <property type="term" value="C:plasma membrane"/>
    <property type="evidence" value="ECO:0007669"/>
    <property type="project" value="UniProtKB-SubCell"/>
</dbReference>
<dbReference type="PANTHER" id="PTHR30250">
    <property type="entry name" value="PST FAMILY PREDICTED COLANIC ACID TRANSPORTER"/>
    <property type="match status" value="1"/>
</dbReference>
<keyword evidence="3 6" id="KW-0812">Transmembrane</keyword>
<feature type="transmembrane region" description="Helical" evidence="6">
    <location>
        <begin position="290"/>
        <end position="314"/>
    </location>
</feature>
<keyword evidence="5 6" id="KW-0472">Membrane</keyword>
<gene>
    <name evidence="7" type="ORF">HNR02_001258</name>
</gene>
<feature type="transmembrane region" description="Helical" evidence="6">
    <location>
        <begin position="334"/>
        <end position="354"/>
    </location>
</feature>
<organism evidence="7 8">
    <name type="scientific">Amycolatopsis endophytica</name>
    <dbReference type="NCBI Taxonomy" id="860233"/>
    <lineage>
        <taxon>Bacteria</taxon>
        <taxon>Bacillati</taxon>
        <taxon>Actinomycetota</taxon>
        <taxon>Actinomycetes</taxon>
        <taxon>Pseudonocardiales</taxon>
        <taxon>Pseudonocardiaceae</taxon>
        <taxon>Amycolatopsis</taxon>
    </lineage>
</organism>
<feature type="transmembrane region" description="Helical" evidence="6">
    <location>
        <begin position="177"/>
        <end position="196"/>
    </location>
</feature>
<evidence type="ECO:0000256" key="1">
    <source>
        <dbReference type="ARBA" id="ARBA00004651"/>
    </source>
</evidence>
<evidence type="ECO:0000256" key="6">
    <source>
        <dbReference type="SAM" id="Phobius"/>
    </source>
</evidence>
<comment type="caution">
    <text evidence="7">The sequence shown here is derived from an EMBL/GenBank/DDBJ whole genome shotgun (WGS) entry which is preliminary data.</text>
</comment>
<feature type="transmembrane region" description="Helical" evidence="6">
    <location>
        <begin position="123"/>
        <end position="142"/>
    </location>
</feature>
<dbReference type="EMBL" id="JACCFK010000001">
    <property type="protein sequence ID" value="NYI87935.1"/>
    <property type="molecule type" value="Genomic_DNA"/>
</dbReference>
<keyword evidence="2" id="KW-1003">Cell membrane</keyword>
<dbReference type="InterPro" id="IPR050833">
    <property type="entry name" value="Poly_Biosynth_Transport"/>
</dbReference>
<name>A0A853AZ80_9PSEU</name>
<dbReference type="Proteomes" id="UP000549616">
    <property type="component" value="Unassembled WGS sequence"/>
</dbReference>